<name>A0A327JQP4_9HYPH</name>
<dbReference type="Pfam" id="PF03330">
    <property type="entry name" value="DPBB_1"/>
    <property type="match status" value="1"/>
</dbReference>
<dbReference type="InterPro" id="IPR034718">
    <property type="entry name" value="RlpA"/>
</dbReference>
<evidence type="ECO:0000313" key="8">
    <source>
        <dbReference type="Proteomes" id="UP000249299"/>
    </source>
</evidence>
<protein>
    <recommendedName>
        <fullName evidence="3">Endolytic peptidoglycan transglycosylase RlpA</fullName>
        <ecNumber evidence="3">4.2.2.-</ecNumber>
    </recommendedName>
</protein>
<comment type="similarity">
    <text evidence="3 4">Belongs to the RlpA family.</text>
</comment>
<keyword evidence="1 3" id="KW-0456">Lyase</keyword>
<accession>A0A327JQP4</accession>
<evidence type="ECO:0000256" key="4">
    <source>
        <dbReference type="RuleBase" id="RU003495"/>
    </source>
</evidence>
<dbReference type="EC" id="4.2.2.-" evidence="3"/>
<dbReference type="NCBIfam" id="TIGR00413">
    <property type="entry name" value="rlpA"/>
    <property type="match status" value="1"/>
</dbReference>
<evidence type="ECO:0000256" key="5">
    <source>
        <dbReference type="SAM" id="MobiDB-lite"/>
    </source>
</evidence>
<evidence type="ECO:0000256" key="2">
    <source>
        <dbReference type="ARBA" id="ARBA00023316"/>
    </source>
</evidence>
<evidence type="ECO:0000313" key="7">
    <source>
        <dbReference type="EMBL" id="RAI28617.1"/>
    </source>
</evidence>
<dbReference type="HAMAP" id="MF_02071">
    <property type="entry name" value="RlpA"/>
    <property type="match status" value="1"/>
</dbReference>
<evidence type="ECO:0000256" key="1">
    <source>
        <dbReference type="ARBA" id="ARBA00023239"/>
    </source>
</evidence>
<feature type="region of interest" description="Disordered" evidence="5">
    <location>
        <begin position="305"/>
        <end position="331"/>
    </location>
</feature>
<evidence type="ECO:0000259" key="6">
    <source>
        <dbReference type="Pfam" id="PF03330"/>
    </source>
</evidence>
<dbReference type="PANTHER" id="PTHR34183:SF1">
    <property type="entry name" value="ENDOLYTIC PEPTIDOGLYCAN TRANSGLYCOSYLASE RLPA"/>
    <property type="match status" value="1"/>
</dbReference>
<sequence length="562" mass="59083">MRHGINDQSATAPAGDTPLGVARFAKFPVKVVLVLAVSAMVAACATDNKGSGKRSKEYFSEKKYGVKASPRVAKNGKKIRSGGGRYLVGKPYKVAGKWYKPRKVRKYTKTGYASWYGSAFHGRLTANGEVYDMNRLSAAHTTLPLPSYVRVTNLKNNRSVIVRVNDRGPFHGKRVIDLSKRTADLLDFRHHGVAKVKVDYVGDAPLEGHDHAMLMASYRGPGQTTPGGTFPGTMIASATPKTPAAAEVATPARPVPPVMLAQAPVPKPRPFWAATAPTEVAFDPASAFAGGQDGVMVASLENPVASPTPEPAGAAQSAVTGTYSPDDGAAPDATVALAENAADDARRVRTVTYRMPGQDNIAKPQRAAAPVQRAEPVRVASNPINLQPQVRQQPVRQAVANDTGLRLRRSSAPVPPAPVGTTPPANVGGPYVPISADAGAVFTSGGLFYARPDRIEAGYQVIARVADDSVPLSTLEARIAAAGQRAVAARADIRLGVFRNPESIAKLERGLSHLGRIDRRTVTANGEALTLLSLTEIKAGVSTGAAIAVAERLGAAGAHPVR</sequence>
<dbReference type="CDD" id="cd22268">
    <property type="entry name" value="DPBB_RlpA-like"/>
    <property type="match status" value="1"/>
</dbReference>
<dbReference type="GO" id="GO:0000270">
    <property type="term" value="P:peptidoglycan metabolic process"/>
    <property type="evidence" value="ECO:0007669"/>
    <property type="project" value="UniProtKB-UniRule"/>
</dbReference>
<dbReference type="SUPFAM" id="SSF50685">
    <property type="entry name" value="Barwin-like endoglucanases"/>
    <property type="match status" value="1"/>
</dbReference>
<dbReference type="GO" id="GO:0008932">
    <property type="term" value="F:lytic endotransglycosylase activity"/>
    <property type="evidence" value="ECO:0007669"/>
    <property type="project" value="UniProtKB-UniRule"/>
</dbReference>
<dbReference type="InterPro" id="IPR036908">
    <property type="entry name" value="RlpA-like_sf"/>
</dbReference>
<keyword evidence="2 3" id="KW-0961">Cell wall biogenesis/degradation</keyword>
<feature type="domain" description="RlpA-like protein double-psi beta-barrel" evidence="6">
    <location>
        <begin position="109"/>
        <end position="198"/>
    </location>
</feature>
<keyword evidence="8" id="KW-1185">Reference proteome</keyword>
<dbReference type="EMBL" id="NPEV01000008">
    <property type="protein sequence ID" value="RAI28617.1"/>
    <property type="molecule type" value="Genomic_DNA"/>
</dbReference>
<comment type="function">
    <text evidence="3">Lytic transglycosylase with a strong preference for naked glycan strands that lack stem peptides.</text>
</comment>
<dbReference type="Gene3D" id="2.40.40.10">
    <property type="entry name" value="RlpA-like domain"/>
    <property type="match status" value="1"/>
</dbReference>
<proteinExistence type="inferred from homology"/>
<dbReference type="AlphaFoldDB" id="A0A327JQP4"/>
<dbReference type="InterPro" id="IPR009009">
    <property type="entry name" value="RlpA-like_DPBB"/>
</dbReference>
<dbReference type="InterPro" id="IPR012997">
    <property type="entry name" value="RplA"/>
</dbReference>
<evidence type="ECO:0000256" key="3">
    <source>
        <dbReference type="HAMAP-Rule" id="MF_02071"/>
    </source>
</evidence>
<reference evidence="7 8" key="1">
    <citation type="submission" date="2017-07" db="EMBL/GenBank/DDBJ databases">
        <title>Draft Genome Sequences of Select Purple Nonsulfur Bacteria.</title>
        <authorList>
            <person name="Lasarre B."/>
            <person name="Mckinlay J.B."/>
        </authorList>
    </citation>
    <scope>NUCLEOTIDE SEQUENCE [LARGE SCALE GENOMIC DNA]</scope>
    <source>
        <strain evidence="7 8">DSM 11290</strain>
    </source>
</reference>
<gene>
    <name evidence="3" type="primary">rlpA</name>
    <name evidence="7" type="ORF">CH339_05690</name>
</gene>
<dbReference type="GO" id="GO:0071555">
    <property type="term" value="P:cell wall organization"/>
    <property type="evidence" value="ECO:0007669"/>
    <property type="project" value="UniProtKB-KW"/>
</dbReference>
<comment type="caution">
    <text evidence="7">The sequence shown here is derived from an EMBL/GenBank/DDBJ whole genome shotgun (WGS) entry which is preliminary data.</text>
</comment>
<dbReference type="PANTHER" id="PTHR34183">
    <property type="entry name" value="ENDOLYTIC PEPTIDOGLYCAN TRANSGLYCOSYLASE RLPA"/>
    <property type="match status" value="1"/>
</dbReference>
<organism evidence="7 8">
    <name type="scientific">Rhodobium orientis</name>
    <dbReference type="NCBI Taxonomy" id="34017"/>
    <lineage>
        <taxon>Bacteria</taxon>
        <taxon>Pseudomonadati</taxon>
        <taxon>Pseudomonadota</taxon>
        <taxon>Alphaproteobacteria</taxon>
        <taxon>Hyphomicrobiales</taxon>
        <taxon>Rhodobiaceae</taxon>
        <taxon>Rhodobium</taxon>
    </lineage>
</organism>
<dbReference type="Proteomes" id="UP000249299">
    <property type="component" value="Unassembled WGS sequence"/>
</dbReference>